<dbReference type="Gene3D" id="3.90.1570.10">
    <property type="entry name" value="tt1808, chain A"/>
    <property type="match status" value="1"/>
</dbReference>
<evidence type="ECO:0000313" key="3">
    <source>
        <dbReference type="Proteomes" id="UP000431401"/>
    </source>
</evidence>
<dbReference type="InterPro" id="IPR008538">
    <property type="entry name" value="Uma2"/>
</dbReference>
<dbReference type="InterPro" id="IPR012296">
    <property type="entry name" value="Nuclease_put_TT1808"/>
</dbReference>
<dbReference type="AlphaFoldDB" id="A0A7K0DJH4"/>
<dbReference type="Proteomes" id="UP000431401">
    <property type="component" value="Unassembled WGS sequence"/>
</dbReference>
<dbReference type="SUPFAM" id="SSF52980">
    <property type="entry name" value="Restriction endonuclease-like"/>
    <property type="match status" value="1"/>
</dbReference>
<accession>A0A7K0DJH4</accession>
<protein>
    <recommendedName>
        <fullName evidence="1">Putative restriction endonuclease domain-containing protein</fullName>
    </recommendedName>
</protein>
<dbReference type="PANTHER" id="PTHR35400:SF3">
    <property type="entry name" value="SLL1072 PROTEIN"/>
    <property type="match status" value="1"/>
</dbReference>
<proteinExistence type="predicted"/>
<gene>
    <name evidence="2" type="ORF">NRB56_04880</name>
</gene>
<organism evidence="2 3">
    <name type="scientific">Nocardia aurantia</name>
    <dbReference type="NCBI Taxonomy" id="2585199"/>
    <lineage>
        <taxon>Bacteria</taxon>
        <taxon>Bacillati</taxon>
        <taxon>Actinomycetota</taxon>
        <taxon>Actinomycetes</taxon>
        <taxon>Mycobacteriales</taxon>
        <taxon>Nocardiaceae</taxon>
        <taxon>Nocardia</taxon>
    </lineage>
</organism>
<dbReference type="OrthoDB" id="9799703at2"/>
<dbReference type="EMBL" id="WEGI01000001">
    <property type="protein sequence ID" value="MQY24934.1"/>
    <property type="molecule type" value="Genomic_DNA"/>
</dbReference>
<dbReference type="Pfam" id="PF05685">
    <property type="entry name" value="Uma2"/>
    <property type="match status" value="1"/>
</dbReference>
<evidence type="ECO:0000313" key="2">
    <source>
        <dbReference type="EMBL" id="MQY24934.1"/>
    </source>
</evidence>
<dbReference type="CDD" id="cd06260">
    <property type="entry name" value="DUF820-like"/>
    <property type="match status" value="1"/>
</dbReference>
<name>A0A7K0DJH4_9NOCA</name>
<sequence length="193" mass="22148">MPIQPLGSLPHVMSEEQYRQLPEAVAREIEVVHGHVIVCESPTPEHNRIARRLANELERLPTTESCIRVDTDVDVVLWRVPRFTFRRPDVVVYRCLDEPGSQPEAHDALIVVEVSSPSTAAEDLLDKKAQYARVGIPLYLVIMLNEKYEIGEVLEFRLDAHAREYRLHRLHRDGLLRLEHVVVGEIVLSDLVR</sequence>
<keyword evidence="3" id="KW-1185">Reference proteome</keyword>
<feature type="domain" description="Putative restriction endonuclease" evidence="1">
    <location>
        <begin position="16"/>
        <end position="181"/>
    </location>
</feature>
<comment type="caution">
    <text evidence="2">The sequence shown here is derived from an EMBL/GenBank/DDBJ whole genome shotgun (WGS) entry which is preliminary data.</text>
</comment>
<dbReference type="InterPro" id="IPR011335">
    <property type="entry name" value="Restrct_endonuc-II-like"/>
</dbReference>
<evidence type="ECO:0000259" key="1">
    <source>
        <dbReference type="Pfam" id="PF05685"/>
    </source>
</evidence>
<reference evidence="2 3" key="1">
    <citation type="submission" date="2019-10" db="EMBL/GenBank/DDBJ databases">
        <title>Nocardia macrotermitis sp. nov. and Nocardia aurantia sp. nov., isolated from the gut of fungus growing-termite Macrotermes natalensis.</title>
        <authorList>
            <person name="Benndorf R."/>
            <person name="Schwitalla J."/>
            <person name="Martin K."/>
            <person name="De Beer W."/>
            <person name="Kaster A.-K."/>
            <person name="Vollmers J."/>
            <person name="Poulsen M."/>
            <person name="Beemelmanns C."/>
        </authorList>
    </citation>
    <scope>NUCLEOTIDE SEQUENCE [LARGE SCALE GENOMIC DNA]</scope>
    <source>
        <strain evidence="2 3">RB56</strain>
    </source>
</reference>
<dbReference type="PANTHER" id="PTHR35400">
    <property type="entry name" value="SLR1083 PROTEIN"/>
    <property type="match status" value="1"/>
</dbReference>
<dbReference type="RefSeq" id="WP_153338784.1">
    <property type="nucleotide sequence ID" value="NZ_WEGI01000001.1"/>
</dbReference>